<dbReference type="PANTHER" id="PTHR43214">
    <property type="entry name" value="TWO-COMPONENT RESPONSE REGULATOR"/>
    <property type="match status" value="1"/>
</dbReference>
<evidence type="ECO:0000259" key="6">
    <source>
        <dbReference type="PROSITE" id="PS50043"/>
    </source>
</evidence>
<dbReference type="InterPro" id="IPR011006">
    <property type="entry name" value="CheY-like_superfamily"/>
</dbReference>
<dbReference type="KEGG" id="cliz:G7Y31_05685"/>
<evidence type="ECO:0000256" key="1">
    <source>
        <dbReference type="ARBA" id="ARBA00022553"/>
    </source>
</evidence>
<evidence type="ECO:0000256" key="5">
    <source>
        <dbReference type="PROSITE-ProRule" id="PRU00169"/>
    </source>
</evidence>
<keyword evidence="4" id="KW-0804">Transcription</keyword>
<organism evidence="8 9">
    <name type="scientific">Corynebacterium lizhenjunii</name>
    <dbReference type="NCBI Taxonomy" id="2709394"/>
    <lineage>
        <taxon>Bacteria</taxon>
        <taxon>Bacillati</taxon>
        <taxon>Actinomycetota</taxon>
        <taxon>Actinomycetes</taxon>
        <taxon>Mycobacteriales</taxon>
        <taxon>Corynebacteriaceae</taxon>
        <taxon>Corynebacterium</taxon>
    </lineage>
</organism>
<dbReference type="PRINTS" id="PR00038">
    <property type="entry name" value="HTHLUXR"/>
</dbReference>
<dbReference type="Gene3D" id="3.40.50.2300">
    <property type="match status" value="1"/>
</dbReference>
<dbReference type="InterPro" id="IPR016032">
    <property type="entry name" value="Sig_transdc_resp-reg_C-effctor"/>
</dbReference>
<dbReference type="InterPro" id="IPR039420">
    <property type="entry name" value="WalR-like"/>
</dbReference>
<dbReference type="InterPro" id="IPR058245">
    <property type="entry name" value="NreC/VraR/RcsB-like_REC"/>
</dbReference>
<protein>
    <submittedName>
        <fullName evidence="8">Response regulator transcription factor</fullName>
    </submittedName>
</protein>
<dbReference type="PROSITE" id="PS50110">
    <property type="entry name" value="RESPONSE_REGULATORY"/>
    <property type="match status" value="1"/>
</dbReference>
<dbReference type="PANTHER" id="PTHR43214:SF24">
    <property type="entry name" value="TRANSCRIPTIONAL REGULATORY PROTEIN NARL-RELATED"/>
    <property type="match status" value="1"/>
</dbReference>
<name>A0A7T0KGB1_9CORY</name>
<proteinExistence type="predicted"/>
<reference evidence="8 9" key="1">
    <citation type="submission" date="2020-11" db="EMBL/GenBank/DDBJ databases">
        <title>Corynebacterium sp. ZJ-599.</title>
        <authorList>
            <person name="Zhou J."/>
        </authorList>
    </citation>
    <scope>NUCLEOTIDE SEQUENCE [LARGE SCALE GENOMIC DNA]</scope>
    <source>
        <strain evidence="8 9">ZJ-599</strain>
    </source>
</reference>
<dbReference type="GO" id="GO:0006355">
    <property type="term" value="P:regulation of DNA-templated transcription"/>
    <property type="evidence" value="ECO:0007669"/>
    <property type="project" value="InterPro"/>
</dbReference>
<dbReference type="InterPro" id="IPR000792">
    <property type="entry name" value="Tscrpt_reg_LuxR_C"/>
</dbReference>
<dbReference type="Pfam" id="PF00072">
    <property type="entry name" value="Response_reg"/>
    <property type="match status" value="1"/>
</dbReference>
<keyword evidence="3" id="KW-0238">DNA-binding</keyword>
<feature type="domain" description="HTH luxR-type" evidence="6">
    <location>
        <begin position="149"/>
        <end position="214"/>
    </location>
</feature>
<dbReference type="InterPro" id="IPR001789">
    <property type="entry name" value="Sig_transdc_resp-reg_receiver"/>
</dbReference>
<evidence type="ECO:0000259" key="7">
    <source>
        <dbReference type="PROSITE" id="PS50110"/>
    </source>
</evidence>
<dbReference type="Pfam" id="PF00196">
    <property type="entry name" value="GerE"/>
    <property type="match status" value="1"/>
</dbReference>
<evidence type="ECO:0000256" key="4">
    <source>
        <dbReference type="ARBA" id="ARBA00023163"/>
    </source>
</evidence>
<gene>
    <name evidence="8" type="ORF">G7Y31_05685</name>
</gene>
<dbReference type="AlphaFoldDB" id="A0A7T0KGB1"/>
<dbReference type="SMART" id="SM00421">
    <property type="entry name" value="HTH_LUXR"/>
    <property type="match status" value="1"/>
</dbReference>
<accession>A0A7T0KGB1</accession>
<evidence type="ECO:0000256" key="3">
    <source>
        <dbReference type="ARBA" id="ARBA00023125"/>
    </source>
</evidence>
<dbReference type="GO" id="GO:0000160">
    <property type="term" value="P:phosphorelay signal transduction system"/>
    <property type="evidence" value="ECO:0007669"/>
    <property type="project" value="InterPro"/>
</dbReference>
<feature type="domain" description="Response regulatory" evidence="7">
    <location>
        <begin position="4"/>
        <end position="120"/>
    </location>
</feature>
<dbReference type="CDD" id="cd17535">
    <property type="entry name" value="REC_NarL-like"/>
    <property type="match status" value="1"/>
</dbReference>
<dbReference type="PROSITE" id="PS50043">
    <property type="entry name" value="HTH_LUXR_2"/>
    <property type="match status" value="1"/>
</dbReference>
<dbReference type="SMART" id="SM00448">
    <property type="entry name" value="REC"/>
    <property type="match status" value="1"/>
</dbReference>
<dbReference type="CDD" id="cd06170">
    <property type="entry name" value="LuxR_C_like"/>
    <property type="match status" value="1"/>
</dbReference>
<dbReference type="Proteomes" id="UP000594681">
    <property type="component" value="Chromosome"/>
</dbReference>
<keyword evidence="9" id="KW-1185">Reference proteome</keyword>
<keyword evidence="1 5" id="KW-0597">Phosphoprotein</keyword>
<dbReference type="SUPFAM" id="SSF52172">
    <property type="entry name" value="CheY-like"/>
    <property type="match status" value="1"/>
</dbReference>
<keyword evidence="2" id="KW-0805">Transcription regulation</keyword>
<evidence type="ECO:0000313" key="9">
    <source>
        <dbReference type="Proteomes" id="UP000594681"/>
    </source>
</evidence>
<dbReference type="RefSeq" id="WP_165008006.1">
    <property type="nucleotide sequence ID" value="NZ_CP064954.1"/>
</dbReference>
<dbReference type="GO" id="GO:0003677">
    <property type="term" value="F:DNA binding"/>
    <property type="evidence" value="ECO:0007669"/>
    <property type="project" value="UniProtKB-KW"/>
</dbReference>
<dbReference type="EMBL" id="CP064954">
    <property type="protein sequence ID" value="QPK80165.1"/>
    <property type="molecule type" value="Genomic_DNA"/>
</dbReference>
<dbReference type="SUPFAM" id="SSF46894">
    <property type="entry name" value="C-terminal effector domain of the bipartite response regulators"/>
    <property type="match status" value="1"/>
</dbReference>
<evidence type="ECO:0000313" key="8">
    <source>
        <dbReference type="EMBL" id="QPK80165.1"/>
    </source>
</evidence>
<evidence type="ECO:0000256" key="2">
    <source>
        <dbReference type="ARBA" id="ARBA00023015"/>
    </source>
</evidence>
<sequence length="216" mass="23177">MSINVFIVDDDPLVRSSLRLYFETTEDIRVVAEASNGTECLRMLDSVPADLILADIHMPGMDGITLLQNLKTLQHPPVFLAVTSFDSDDTMVKILKEGGAGYILKNQRPQSIIDAVREAVHGGTVVAPMAMNRLVDYIGNQPQRDPVAAAIASHDLSEGEINVLRLLAQGNSNSDIAQALGYAESTVKKYVSQLIVTFGASSRLNLVAKILGGAGS</sequence>
<feature type="modified residue" description="4-aspartylphosphate" evidence="5">
    <location>
        <position position="55"/>
    </location>
</feature>